<gene>
    <name evidence="1" type="ORF">LFA_1495</name>
</gene>
<organism evidence="1 2">
    <name type="scientific">Legionella fallonii LLAP-10</name>
    <dbReference type="NCBI Taxonomy" id="1212491"/>
    <lineage>
        <taxon>Bacteria</taxon>
        <taxon>Pseudomonadati</taxon>
        <taxon>Pseudomonadota</taxon>
        <taxon>Gammaproteobacteria</taxon>
        <taxon>Legionellales</taxon>
        <taxon>Legionellaceae</taxon>
        <taxon>Legionella</taxon>
    </lineage>
</organism>
<dbReference type="Proteomes" id="UP000032430">
    <property type="component" value="Chromosome I"/>
</dbReference>
<name>A0A098G357_9GAMM</name>
<evidence type="ECO:0000313" key="2">
    <source>
        <dbReference type="Proteomes" id="UP000032430"/>
    </source>
</evidence>
<dbReference type="KEGG" id="lfa:LFA_1495"/>
<dbReference type="EMBL" id="LN614827">
    <property type="protein sequence ID" value="CEG56912.1"/>
    <property type="molecule type" value="Genomic_DNA"/>
</dbReference>
<dbReference type="AlphaFoldDB" id="A0A098G357"/>
<evidence type="ECO:0000313" key="1">
    <source>
        <dbReference type="EMBL" id="CEG56912.1"/>
    </source>
</evidence>
<protein>
    <submittedName>
        <fullName evidence="1">Uncharacterized protein</fullName>
    </submittedName>
</protein>
<accession>A0A098G357</accession>
<sequence>MYNVSSNEYILNKIERNDETLTSRSLGINNIGDEGNKALAEALGSRVI</sequence>
<reference evidence="2" key="1">
    <citation type="submission" date="2014-09" db="EMBL/GenBank/DDBJ databases">
        <authorList>
            <person name="Gomez-Valero L."/>
        </authorList>
    </citation>
    <scope>NUCLEOTIDE SEQUENCE [LARGE SCALE GENOMIC DNA]</scope>
    <source>
        <strain evidence="2">ATCC700992</strain>
    </source>
</reference>
<proteinExistence type="predicted"/>
<dbReference type="SUPFAM" id="SSF52047">
    <property type="entry name" value="RNI-like"/>
    <property type="match status" value="1"/>
</dbReference>
<keyword evidence="2" id="KW-1185">Reference proteome</keyword>
<dbReference type="HOGENOM" id="CLU_3154356_0_0_6"/>